<evidence type="ECO:0000313" key="1">
    <source>
        <dbReference type="EMBL" id="QJA77754.1"/>
    </source>
</evidence>
<organism evidence="1">
    <name type="scientific">viral metagenome</name>
    <dbReference type="NCBI Taxonomy" id="1070528"/>
    <lineage>
        <taxon>unclassified sequences</taxon>
        <taxon>metagenomes</taxon>
        <taxon>organismal metagenomes</taxon>
    </lineage>
</organism>
<reference evidence="1" key="1">
    <citation type="submission" date="2020-03" db="EMBL/GenBank/DDBJ databases">
        <title>The deep terrestrial virosphere.</title>
        <authorList>
            <person name="Holmfeldt K."/>
            <person name="Nilsson E."/>
            <person name="Simone D."/>
            <person name="Lopez-Fernandez M."/>
            <person name="Wu X."/>
            <person name="de Brujin I."/>
            <person name="Lundin D."/>
            <person name="Andersson A."/>
            <person name="Bertilsson S."/>
            <person name="Dopson M."/>
        </authorList>
    </citation>
    <scope>NUCLEOTIDE SEQUENCE</scope>
    <source>
        <strain evidence="1">MM415A01227</strain>
    </source>
</reference>
<sequence>MPVMPVAILALGAAQAGASIMSGISQNREAKYNAGLMEQQAGLLEQKKGLVDIQAGQEAYQYGRAKTKMMGTLTSRVAKSGLMLSGSPLAVMMDNLTQMQLDESIGQYNFQLEKYNIDVEKSRALSTAEAYRRQGKTALYQGYSGAFTSALQTGVNYGIYTGMPKATTLKTGK</sequence>
<dbReference type="EMBL" id="MT142300">
    <property type="protein sequence ID" value="QJA77754.1"/>
    <property type="molecule type" value="Genomic_DNA"/>
</dbReference>
<gene>
    <name evidence="1" type="ORF">MM415A01227_0005</name>
</gene>
<name>A0A6M3K7L0_9ZZZZ</name>
<evidence type="ECO:0008006" key="2">
    <source>
        <dbReference type="Google" id="ProtNLM"/>
    </source>
</evidence>
<accession>A0A6M3K7L0</accession>
<dbReference type="Pfam" id="PF24072">
    <property type="entry name" value="T7_gp14"/>
    <property type="match status" value="1"/>
</dbReference>
<dbReference type="AlphaFoldDB" id="A0A6M3K7L0"/>
<protein>
    <recommendedName>
        <fullName evidence="2">Internal virion protein</fullName>
    </recommendedName>
</protein>
<dbReference type="InterPro" id="IPR038996">
    <property type="entry name" value="Gp14"/>
</dbReference>
<proteinExistence type="predicted"/>